<keyword evidence="2" id="KW-0472">Membrane</keyword>
<feature type="transmembrane region" description="Helical" evidence="2">
    <location>
        <begin position="20"/>
        <end position="41"/>
    </location>
</feature>
<keyword evidence="2" id="KW-1133">Transmembrane helix</keyword>
<proteinExistence type="predicted"/>
<dbReference type="STRING" id="983965.A0A2T4CFP3"/>
<keyword evidence="4" id="KW-1185">Reference proteome</keyword>
<evidence type="ECO:0000313" key="4">
    <source>
        <dbReference type="Proteomes" id="UP000240760"/>
    </source>
</evidence>
<protein>
    <submittedName>
        <fullName evidence="3">Uncharacterized protein</fullName>
    </submittedName>
</protein>
<reference evidence="3 4" key="1">
    <citation type="submission" date="2016-07" db="EMBL/GenBank/DDBJ databases">
        <title>Multiple horizontal gene transfer events from other fungi enriched the ability of initially mycotrophic Trichoderma (Ascomycota) to feed on dead plant biomass.</title>
        <authorList>
            <consortium name="DOE Joint Genome Institute"/>
            <person name="Aerts A."/>
            <person name="Atanasova L."/>
            <person name="Chenthamara K."/>
            <person name="Zhang J."/>
            <person name="Grujic M."/>
            <person name="Henrissat B."/>
            <person name="Kuo A."/>
            <person name="Salamov A."/>
            <person name="Lipzen A."/>
            <person name="Labutti K."/>
            <person name="Barry K."/>
            <person name="Miao Y."/>
            <person name="Rahimi M.J."/>
            <person name="Shen Q."/>
            <person name="Grigoriev I.V."/>
            <person name="Kubicek C.P."/>
            <person name="Druzhinina I.S."/>
        </authorList>
    </citation>
    <scope>NUCLEOTIDE SEQUENCE [LARGE SCALE GENOMIC DNA]</scope>
    <source>
        <strain evidence="3 4">ATCC 18648</strain>
    </source>
</reference>
<dbReference type="EMBL" id="KZ679127">
    <property type="protein sequence ID" value="PTB80363.1"/>
    <property type="molecule type" value="Genomic_DNA"/>
</dbReference>
<feature type="region of interest" description="Disordered" evidence="1">
    <location>
        <begin position="432"/>
        <end position="473"/>
    </location>
</feature>
<sequence>MSPHVFPRADQNKEQEQETLPAPLLFLFFCLAFFTFVSRLADSLEAYKRRIVKFSLLPLGTLPDHRDGPGDDEQLYRHPVEQDTDHLLPVHQFHYASCRGDSRFANMSAPDFAMDNDKRVLYHAQVTLGCNGLRDLYSLGFMRQDTLERRINAAGKDIDLNSVVSLTAVWLREKIGRIYSSPSMALPSLKGLVLYLDGKGCSRDMCCHIFWEAFKKVDSSHANKVALRVGDITLTSFRAVVDHIYDHWNQWLLEGAGPEQTSHEKVAATGISGHFPAAKETQQRAMGGKLPYPAYNHDLVQLSKDEYNLRLQAGLEQLHKDQQPPPDHRNGTVSYGNRAPIEHCPPFDLGRASSWGSQPDQSERCTTRLQDCVCKDCHVKGWLSNIPKGGADDPDLNVDALGRPVNQNESEDKIAQRADLLAKIDRLAKRHRDPFFSETDSEDERTQDPKPLVFGPKQPQVSRPVGKGGKQVNPNLIIFSSSSSGDELEATHYNHEAANLLDRPASEVENDGNKGKTSKAAESAVSYELGRFDNDDIGVGEVDHFLADVEAGSEGGEQSSFTAPQVEGESWDKGATHEDVAMDVSLLDGSPQKDDVQALPSGLTSDIQIGCTKPLRRDPPYHPLVHDLFSARANVWVQRVKRPTALEMWDATEDSGSKDGDQQS</sequence>
<gene>
    <name evidence="3" type="ORF">M440DRAFT_349401</name>
</gene>
<keyword evidence="2" id="KW-0812">Transmembrane</keyword>
<dbReference type="AlphaFoldDB" id="A0A2T4CFP3"/>
<evidence type="ECO:0000256" key="1">
    <source>
        <dbReference type="SAM" id="MobiDB-lite"/>
    </source>
</evidence>
<feature type="region of interest" description="Disordered" evidence="1">
    <location>
        <begin position="317"/>
        <end position="340"/>
    </location>
</feature>
<name>A0A2T4CFP3_TRILO</name>
<evidence type="ECO:0000313" key="3">
    <source>
        <dbReference type="EMBL" id="PTB80363.1"/>
    </source>
</evidence>
<dbReference type="OrthoDB" id="5151375at2759"/>
<feature type="compositionally biased region" description="Basic and acidic residues" evidence="1">
    <location>
        <begin position="317"/>
        <end position="330"/>
    </location>
</feature>
<dbReference type="Proteomes" id="UP000240760">
    <property type="component" value="Unassembled WGS sequence"/>
</dbReference>
<organism evidence="3 4">
    <name type="scientific">Trichoderma longibrachiatum ATCC 18648</name>
    <dbReference type="NCBI Taxonomy" id="983965"/>
    <lineage>
        <taxon>Eukaryota</taxon>
        <taxon>Fungi</taxon>
        <taxon>Dikarya</taxon>
        <taxon>Ascomycota</taxon>
        <taxon>Pezizomycotina</taxon>
        <taxon>Sordariomycetes</taxon>
        <taxon>Hypocreomycetidae</taxon>
        <taxon>Hypocreales</taxon>
        <taxon>Hypocreaceae</taxon>
        <taxon>Trichoderma</taxon>
    </lineage>
</organism>
<accession>A0A2T4CFP3</accession>
<evidence type="ECO:0000256" key="2">
    <source>
        <dbReference type="SAM" id="Phobius"/>
    </source>
</evidence>